<dbReference type="EMBL" id="AAQH01000024">
    <property type="protein sequence ID" value="EAT11100.1"/>
    <property type="molecule type" value="Genomic_DNA"/>
</dbReference>
<dbReference type="RefSeq" id="WP_007018970.1">
    <property type="nucleotide sequence ID" value="NZ_CH724119.1"/>
</dbReference>
<comment type="function">
    <text evidence="8">Involved in formation of the rod shape of the cell. May also contribute to regulation of formation of penicillin-binding proteins.</text>
</comment>
<feature type="transmembrane region" description="Helical" evidence="9">
    <location>
        <begin position="128"/>
        <end position="149"/>
    </location>
</feature>
<dbReference type="Proteomes" id="UP000004263">
    <property type="component" value="Unassembled WGS sequence"/>
</dbReference>
<feature type="transmembrane region" description="Helical" evidence="9">
    <location>
        <begin position="38"/>
        <end position="61"/>
    </location>
</feature>
<dbReference type="GO" id="GO:0005886">
    <property type="term" value="C:plasma membrane"/>
    <property type="evidence" value="ECO:0007669"/>
    <property type="project" value="UniProtKB-SubCell"/>
</dbReference>
<dbReference type="InterPro" id="IPR007227">
    <property type="entry name" value="Cell_shape_determining_MreD"/>
</dbReference>
<keyword evidence="3 8" id="KW-1003">Cell membrane</keyword>
<dbReference type="PIRSF" id="PIRSF018472">
    <property type="entry name" value="MreD_proteobac"/>
    <property type="match status" value="1"/>
</dbReference>
<feature type="transmembrane region" description="Helical" evidence="9">
    <location>
        <begin position="6"/>
        <end position="26"/>
    </location>
</feature>
<keyword evidence="4 9" id="KW-0812">Transmembrane</keyword>
<evidence type="ECO:0000256" key="8">
    <source>
        <dbReference type="PIRNR" id="PIRNR018472"/>
    </source>
</evidence>
<evidence type="ECO:0000256" key="5">
    <source>
        <dbReference type="ARBA" id="ARBA00022960"/>
    </source>
</evidence>
<protein>
    <recommendedName>
        <fullName evidence="8">Rod shape-determining protein MreD</fullName>
    </recommendedName>
</protein>
<comment type="caution">
    <text evidence="10">The sequence shown here is derived from an EMBL/GenBank/DDBJ whole genome shotgun (WGS) entry which is preliminary data.</text>
</comment>
<dbReference type="PANTHER" id="PTHR37484:SF1">
    <property type="entry name" value="ROD SHAPE-DETERMINING PROTEIN MRED"/>
    <property type="match status" value="1"/>
</dbReference>
<organism evidence="10 11">
    <name type="scientific">Bermanella marisrubri</name>
    <dbReference type="NCBI Taxonomy" id="207949"/>
    <lineage>
        <taxon>Bacteria</taxon>
        <taxon>Pseudomonadati</taxon>
        <taxon>Pseudomonadota</taxon>
        <taxon>Gammaproteobacteria</taxon>
        <taxon>Oceanospirillales</taxon>
        <taxon>Oceanospirillaceae</taxon>
        <taxon>Bermanella</taxon>
    </lineage>
</organism>
<dbReference type="AlphaFoldDB" id="Q1MYL6"/>
<comment type="subcellular location">
    <subcellularLocation>
        <location evidence="8">Cell inner membrane</location>
    </subcellularLocation>
    <subcellularLocation>
        <location evidence="1">Cell membrane</location>
        <topology evidence="1">Multi-pass membrane protein</topology>
    </subcellularLocation>
</comment>
<evidence type="ECO:0000256" key="7">
    <source>
        <dbReference type="ARBA" id="ARBA00023136"/>
    </source>
</evidence>
<sequence length="155" mass="17787">MNAYAVILPTFFLAFVLSVLPFPRLIDFIRPEWVAMTLIFWCVLSPGRAGIFLGFFMGLLFDVLHGQLLGQSALALSVLGYLCALMQSRMRIYNPLQQSFMVFVMVGLYLLMSFWIESLMGVDRKTALLWPSVGSALIWPLWYNLLFAIRQFFRA</sequence>
<keyword evidence="6 9" id="KW-1133">Transmembrane helix</keyword>
<evidence type="ECO:0000313" key="11">
    <source>
        <dbReference type="Proteomes" id="UP000004263"/>
    </source>
</evidence>
<feature type="transmembrane region" description="Helical" evidence="9">
    <location>
        <begin position="67"/>
        <end position="86"/>
    </location>
</feature>
<dbReference type="InterPro" id="IPR026034">
    <property type="entry name" value="MreD_proteobac"/>
</dbReference>
<evidence type="ECO:0000256" key="9">
    <source>
        <dbReference type="SAM" id="Phobius"/>
    </source>
</evidence>
<gene>
    <name evidence="10" type="ORF">RED65_07674</name>
</gene>
<dbReference type="STRING" id="207949.RED65_07674"/>
<evidence type="ECO:0000313" key="10">
    <source>
        <dbReference type="EMBL" id="EAT11100.1"/>
    </source>
</evidence>
<dbReference type="NCBIfam" id="TIGR03426">
    <property type="entry name" value="shape_MreD"/>
    <property type="match status" value="1"/>
</dbReference>
<dbReference type="GO" id="GO:0008360">
    <property type="term" value="P:regulation of cell shape"/>
    <property type="evidence" value="ECO:0007669"/>
    <property type="project" value="UniProtKB-UniRule"/>
</dbReference>
<evidence type="ECO:0000256" key="6">
    <source>
        <dbReference type="ARBA" id="ARBA00022989"/>
    </source>
</evidence>
<keyword evidence="7 8" id="KW-0472">Membrane</keyword>
<name>Q1MYL6_9GAMM</name>
<evidence type="ECO:0000256" key="1">
    <source>
        <dbReference type="ARBA" id="ARBA00004651"/>
    </source>
</evidence>
<evidence type="ECO:0000256" key="2">
    <source>
        <dbReference type="ARBA" id="ARBA00007776"/>
    </source>
</evidence>
<dbReference type="PANTHER" id="PTHR37484">
    <property type="entry name" value="ROD SHAPE-DETERMINING PROTEIN MRED"/>
    <property type="match status" value="1"/>
</dbReference>
<dbReference type="HOGENOM" id="CLU_119315_0_0_6"/>
<keyword evidence="11" id="KW-1185">Reference proteome</keyword>
<accession>Q1MYL6</accession>
<keyword evidence="8" id="KW-0997">Cell inner membrane</keyword>
<proteinExistence type="inferred from homology"/>
<keyword evidence="5 8" id="KW-0133">Cell shape</keyword>
<feature type="transmembrane region" description="Helical" evidence="9">
    <location>
        <begin position="98"/>
        <end position="116"/>
    </location>
</feature>
<dbReference type="Pfam" id="PF04093">
    <property type="entry name" value="MreD"/>
    <property type="match status" value="1"/>
</dbReference>
<reference evidence="10 11" key="1">
    <citation type="submission" date="2006-03" db="EMBL/GenBank/DDBJ databases">
        <authorList>
            <person name="Pinhassi J."/>
            <person name="Pedros-Alio C."/>
            <person name="Ferriera S."/>
            <person name="Johnson J."/>
            <person name="Kravitz S."/>
            <person name="Halpern A."/>
            <person name="Remington K."/>
            <person name="Beeson K."/>
            <person name="Tran B."/>
            <person name="Rogers Y.-H."/>
            <person name="Friedman R."/>
            <person name="Venter J.C."/>
        </authorList>
    </citation>
    <scope>NUCLEOTIDE SEQUENCE [LARGE SCALE GENOMIC DNA]</scope>
    <source>
        <strain evidence="10 11">RED65</strain>
    </source>
</reference>
<evidence type="ECO:0000256" key="3">
    <source>
        <dbReference type="ARBA" id="ARBA00022475"/>
    </source>
</evidence>
<dbReference type="OrthoDB" id="6647425at2"/>
<evidence type="ECO:0000256" key="4">
    <source>
        <dbReference type="ARBA" id="ARBA00022692"/>
    </source>
</evidence>
<comment type="similarity">
    <text evidence="2 8">Belongs to the MreD family.</text>
</comment>